<dbReference type="Gene3D" id="3.40.50.300">
    <property type="entry name" value="P-loop containing nucleotide triphosphate hydrolases"/>
    <property type="match status" value="1"/>
</dbReference>
<dbReference type="RefSeq" id="WP_238276961.1">
    <property type="nucleotide sequence ID" value="NZ_BPQL01000019.1"/>
</dbReference>
<comment type="caution">
    <text evidence="2">The sequence shown here is derived from an EMBL/GenBank/DDBJ whole genome shotgun (WGS) entry which is preliminary data.</text>
</comment>
<dbReference type="SUPFAM" id="SSF52540">
    <property type="entry name" value="P-loop containing nucleoside triphosphate hydrolases"/>
    <property type="match status" value="1"/>
</dbReference>
<dbReference type="EMBL" id="JBEPMM010000002">
    <property type="protein sequence ID" value="MET3691726.1"/>
    <property type="molecule type" value="Genomic_DNA"/>
</dbReference>
<dbReference type="Proteomes" id="UP001549145">
    <property type="component" value="Unassembled WGS sequence"/>
</dbReference>
<evidence type="ECO:0000313" key="3">
    <source>
        <dbReference type="Proteomes" id="UP001549145"/>
    </source>
</evidence>
<dbReference type="InterPro" id="IPR050678">
    <property type="entry name" value="DNA_Partitioning_ATPase"/>
</dbReference>
<evidence type="ECO:0000313" key="2">
    <source>
        <dbReference type="EMBL" id="MET3691726.1"/>
    </source>
</evidence>
<name>A0ABV2L4L2_9HYPH</name>
<dbReference type="CDD" id="cd02042">
    <property type="entry name" value="ParAB_family"/>
    <property type="match status" value="1"/>
</dbReference>
<dbReference type="InterPro" id="IPR027417">
    <property type="entry name" value="P-loop_NTPase"/>
</dbReference>
<proteinExistence type="predicted"/>
<dbReference type="InterPro" id="IPR025669">
    <property type="entry name" value="AAA_dom"/>
</dbReference>
<feature type="domain" description="AAA" evidence="1">
    <location>
        <begin position="4"/>
        <end position="198"/>
    </location>
</feature>
<dbReference type="PANTHER" id="PTHR13696:SF52">
    <property type="entry name" value="PARA FAMILY PROTEIN CT_582"/>
    <property type="match status" value="1"/>
</dbReference>
<evidence type="ECO:0000259" key="1">
    <source>
        <dbReference type="Pfam" id="PF13614"/>
    </source>
</evidence>
<reference evidence="2 3" key="1">
    <citation type="submission" date="2024-06" db="EMBL/GenBank/DDBJ databases">
        <title>Genomic Encyclopedia of Type Strains, Phase IV (KMG-IV): sequencing the most valuable type-strain genomes for metagenomic binning, comparative biology and taxonomic classification.</title>
        <authorList>
            <person name="Goeker M."/>
        </authorList>
    </citation>
    <scope>NUCLEOTIDE SEQUENCE [LARGE SCALE GENOMIC DNA]</scope>
    <source>
        <strain evidence="2 3">DSM 21331</strain>
    </source>
</reference>
<organism evidence="2 3">
    <name type="scientific">Methylobacterium goesingense</name>
    <dbReference type="NCBI Taxonomy" id="243690"/>
    <lineage>
        <taxon>Bacteria</taxon>
        <taxon>Pseudomonadati</taxon>
        <taxon>Pseudomonadota</taxon>
        <taxon>Alphaproteobacteria</taxon>
        <taxon>Hyphomicrobiales</taxon>
        <taxon>Methylobacteriaceae</taxon>
        <taxon>Methylobacterium</taxon>
    </lineage>
</organism>
<dbReference type="PANTHER" id="PTHR13696">
    <property type="entry name" value="P-LOOP CONTAINING NUCLEOSIDE TRIPHOSPHATE HYDROLASE"/>
    <property type="match status" value="1"/>
</dbReference>
<gene>
    <name evidence="2" type="ORF">ABID43_001251</name>
</gene>
<sequence length="297" mass="32397">MTGKLIAVANMKGGVGKTTTVLMLAEALAADGARVLVVDLDPQASVSVCLAGEVLLAELIAHGRTLEAYLALKLIAREKPLLQPRIRAGVSMTMHRGEPLALVLLPAGPHLRLVEREILYSLTARNLSMREIDAKLRRIFAEEFRPLARAYDYVLFDCAPGLSPMTEVAIRGADLVLVTSIPDYLSTYGLDAFIQIIWEQARDKDVSAPPRPPYVLVTRFQRQIRQHQTILARLETEAAADNAGFRLLATRIPQAASLAQALMPRAVSPTFSAKYGAHVSTILSPLIGEVKDIFRAA</sequence>
<keyword evidence="3" id="KW-1185">Reference proteome</keyword>
<protein>
    <submittedName>
        <fullName evidence="2">Cellulose biosynthesis protein BcsQ</fullName>
    </submittedName>
</protein>
<dbReference type="Pfam" id="PF13614">
    <property type="entry name" value="AAA_31"/>
    <property type="match status" value="1"/>
</dbReference>
<accession>A0ABV2L4L2</accession>